<dbReference type="GeneID" id="11497434"/>
<name>G0WE27_NAUDC</name>
<dbReference type="GO" id="GO:0034399">
    <property type="term" value="C:nuclear periphery"/>
    <property type="evidence" value="ECO:0007669"/>
    <property type="project" value="EnsemblFungi"/>
</dbReference>
<dbReference type="Proteomes" id="UP000000689">
    <property type="component" value="Chromosome 7"/>
</dbReference>
<dbReference type="MEROPS" id="C26.A05"/>
<dbReference type="Gene3D" id="3.40.50.880">
    <property type="match status" value="1"/>
</dbReference>
<accession>G0WE27</accession>
<protein>
    <recommendedName>
        <fullName evidence="1">Glutamine amidotransferase domain-containing protein</fullName>
    </recommendedName>
</protein>
<keyword evidence="3" id="KW-1185">Reference proteome</keyword>
<dbReference type="Pfam" id="PF00117">
    <property type="entry name" value="GATase"/>
    <property type="match status" value="1"/>
</dbReference>
<dbReference type="OMA" id="PWIQTLK"/>
<dbReference type="InterPro" id="IPR044992">
    <property type="entry name" value="ChyE-like"/>
</dbReference>
<dbReference type="PANTHER" id="PTHR42695">
    <property type="entry name" value="GLUTAMINE AMIDOTRANSFERASE YLR126C-RELATED"/>
    <property type="match status" value="1"/>
</dbReference>
<dbReference type="SUPFAM" id="SSF52317">
    <property type="entry name" value="Class I glutamine amidotransferase-like"/>
    <property type="match status" value="1"/>
</dbReference>
<dbReference type="STRING" id="1071378.G0WE27"/>
<feature type="domain" description="Glutamine amidotransferase" evidence="1">
    <location>
        <begin position="107"/>
        <end position="211"/>
    </location>
</feature>
<dbReference type="EMBL" id="HE580273">
    <property type="protein sequence ID" value="CCD26038.2"/>
    <property type="molecule type" value="Genomic_DNA"/>
</dbReference>
<dbReference type="OrthoDB" id="92161at2759"/>
<evidence type="ECO:0000313" key="3">
    <source>
        <dbReference type="Proteomes" id="UP000000689"/>
    </source>
</evidence>
<gene>
    <name evidence="2" type="primary">NDAI0G02610</name>
    <name evidence="2" type="ordered locus">NDAI_0G02610</name>
</gene>
<dbReference type="InterPro" id="IPR029062">
    <property type="entry name" value="Class_I_gatase-like"/>
</dbReference>
<evidence type="ECO:0000259" key="1">
    <source>
        <dbReference type="Pfam" id="PF00117"/>
    </source>
</evidence>
<sequence>MAQNKMNNKIAIFYTDEDAEWTHPHGNFVTMAQNLLENSKIDSTLETIEYQVFNIVQNEFPSFDSLHEFIGIFITGSKYDSFDSEIEWIINLRSFLKRLLSLENSKMMPPVVGICFGHQVIAAALGNKVDRNPKGLEAGVVEVKLNDMGQEIFGTDRPSLNLSMLHNDIAYEIPDGLSNWGGSDICDIQGFYLKNRILTFQGHPEFINDVAKKGVKRSYNTPGSKMREDQYIAMVNKCDTLTNDGYFVGQSIWKLFHGYI</sequence>
<dbReference type="KEGG" id="ndi:NDAI_0G02610"/>
<dbReference type="PROSITE" id="PS51273">
    <property type="entry name" value="GATASE_TYPE_1"/>
    <property type="match status" value="1"/>
</dbReference>
<dbReference type="eggNOG" id="KOG3179">
    <property type="taxonomic scope" value="Eukaryota"/>
</dbReference>
<dbReference type="PANTHER" id="PTHR42695:SF5">
    <property type="entry name" value="GLUTAMINE AMIDOTRANSFERASE YLR126C-RELATED"/>
    <property type="match status" value="1"/>
</dbReference>
<dbReference type="AlphaFoldDB" id="G0WE27"/>
<reference evidence="2 3" key="1">
    <citation type="journal article" date="2011" name="Proc. Natl. Acad. Sci. U.S.A.">
        <title>Evolutionary erosion of yeast sex chromosomes by mating-type switching accidents.</title>
        <authorList>
            <person name="Gordon J.L."/>
            <person name="Armisen D."/>
            <person name="Proux-Wera E."/>
            <person name="Oheigeartaigh S.S."/>
            <person name="Byrne K.P."/>
            <person name="Wolfe K.H."/>
        </authorList>
    </citation>
    <scope>NUCLEOTIDE SEQUENCE [LARGE SCALE GENOMIC DNA]</scope>
    <source>
        <strain evidence="3">ATCC 10597 / BCRC 20456 / CBS 421 / NBRC 0211 / NRRL Y-12639</strain>
    </source>
</reference>
<evidence type="ECO:0000313" key="2">
    <source>
        <dbReference type="EMBL" id="CCD26038.2"/>
    </source>
</evidence>
<organism evidence="2 3">
    <name type="scientific">Naumovozyma dairenensis (strain ATCC 10597 / BCRC 20456 / CBS 421 / NBRC 0211 / NRRL Y-12639)</name>
    <name type="common">Saccharomyces dairenensis</name>
    <dbReference type="NCBI Taxonomy" id="1071378"/>
    <lineage>
        <taxon>Eukaryota</taxon>
        <taxon>Fungi</taxon>
        <taxon>Dikarya</taxon>
        <taxon>Ascomycota</taxon>
        <taxon>Saccharomycotina</taxon>
        <taxon>Saccharomycetes</taxon>
        <taxon>Saccharomycetales</taxon>
        <taxon>Saccharomycetaceae</taxon>
        <taxon>Naumovozyma</taxon>
    </lineage>
</organism>
<dbReference type="RefSeq" id="XP_003671281.2">
    <property type="nucleotide sequence ID" value="XM_003671233.2"/>
</dbReference>
<dbReference type="HOGENOM" id="CLU_054974_0_2_1"/>
<dbReference type="InterPro" id="IPR017926">
    <property type="entry name" value="GATASE"/>
</dbReference>
<proteinExistence type="predicted"/>
<dbReference type="GO" id="GO:0005829">
    <property type="term" value="C:cytosol"/>
    <property type="evidence" value="ECO:0007669"/>
    <property type="project" value="TreeGrafter"/>
</dbReference>
<dbReference type="CDD" id="cd01741">
    <property type="entry name" value="GATase1_1"/>
    <property type="match status" value="1"/>
</dbReference>